<accession>A0A3B0WEL5</accession>
<proteinExistence type="predicted"/>
<protein>
    <submittedName>
        <fullName evidence="1">Uncharacterized protein</fullName>
    </submittedName>
</protein>
<gene>
    <name evidence="1" type="ORF">MNBD_CHLOROFLEXI01-4751</name>
</gene>
<dbReference type="EMBL" id="UOEU01000994">
    <property type="protein sequence ID" value="VAW42976.1"/>
    <property type="molecule type" value="Genomic_DNA"/>
</dbReference>
<sequence length="49" mass="5780">MILNLYQGSSKFQVTNRLTVNLTQNHKGRYSLAILREVNFFYDRLFVGL</sequence>
<dbReference type="AlphaFoldDB" id="A0A3B0WEL5"/>
<evidence type="ECO:0000313" key="1">
    <source>
        <dbReference type="EMBL" id="VAW42976.1"/>
    </source>
</evidence>
<name>A0A3B0WEL5_9ZZZZ</name>
<organism evidence="1">
    <name type="scientific">hydrothermal vent metagenome</name>
    <dbReference type="NCBI Taxonomy" id="652676"/>
    <lineage>
        <taxon>unclassified sequences</taxon>
        <taxon>metagenomes</taxon>
        <taxon>ecological metagenomes</taxon>
    </lineage>
</organism>
<reference evidence="1" key="1">
    <citation type="submission" date="2018-06" db="EMBL/GenBank/DDBJ databases">
        <authorList>
            <person name="Zhirakovskaya E."/>
        </authorList>
    </citation>
    <scope>NUCLEOTIDE SEQUENCE</scope>
</reference>